<dbReference type="RefSeq" id="WP_218631988.1">
    <property type="nucleotide sequence ID" value="NZ_JAHVAH010000001.1"/>
</dbReference>
<keyword evidence="2" id="KW-1185">Reference proteome</keyword>
<accession>A0ABS6V338</accession>
<dbReference type="InterPro" id="IPR007485">
    <property type="entry name" value="LPS_assembly_LptE"/>
</dbReference>
<gene>
    <name evidence="1" type="ORF">KTQ36_01385</name>
</gene>
<protein>
    <recommendedName>
        <fullName evidence="3">Secreted (Periplasmic)-like protein</fullName>
    </recommendedName>
</protein>
<evidence type="ECO:0008006" key="3">
    <source>
        <dbReference type="Google" id="ProtNLM"/>
    </source>
</evidence>
<reference evidence="1 2" key="1">
    <citation type="submission" date="2021-07" db="EMBL/GenBank/DDBJ databases">
        <title>The draft genome sequence of Sphingomicrobium sp. B8.</title>
        <authorList>
            <person name="Mu L."/>
        </authorList>
    </citation>
    <scope>NUCLEOTIDE SEQUENCE [LARGE SCALE GENOMIC DNA]</scope>
    <source>
        <strain evidence="1 2">B8</strain>
    </source>
</reference>
<comment type="caution">
    <text evidence="1">The sequence shown here is derived from an EMBL/GenBank/DDBJ whole genome shotgun (WGS) entry which is preliminary data.</text>
</comment>
<dbReference type="PROSITE" id="PS51257">
    <property type="entry name" value="PROKAR_LIPOPROTEIN"/>
    <property type="match status" value="1"/>
</dbReference>
<organism evidence="1 2">
    <name type="scientific">Sphingomicrobium clamense</name>
    <dbReference type="NCBI Taxonomy" id="2851013"/>
    <lineage>
        <taxon>Bacteria</taxon>
        <taxon>Pseudomonadati</taxon>
        <taxon>Pseudomonadota</taxon>
        <taxon>Alphaproteobacteria</taxon>
        <taxon>Sphingomonadales</taxon>
        <taxon>Sphingomonadaceae</taxon>
        <taxon>Sphingomicrobium</taxon>
    </lineage>
</organism>
<name>A0ABS6V338_9SPHN</name>
<evidence type="ECO:0000313" key="1">
    <source>
        <dbReference type="EMBL" id="MBW0143946.1"/>
    </source>
</evidence>
<dbReference type="EMBL" id="JAHVAH010000001">
    <property type="protein sequence ID" value="MBW0143946.1"/>
    <property type="molecule type" value="Genomic_DNA"/>
</dbReference>
<proteinExistence type="predicted"/>
<dbReference type="Pfam" id="PF04390">
    <property type="entry name" value="LptE"/>
    <property type="match status" value="1"/>
</dbReference>
<dbReference type="Proteomes" id="UP000698028">
    <property type="component" value="Unassembled WGS sequence"/>
</dbReference>
<evidence type="ECO:0000313" key="2">
    <source>
        <dbReference type="Proteomes" id="UP000698028"/>
    </source>
</evidence>
<sequence>MTRRAALLLAIATAGLSACGFRPLYADGASGVAGSQLSLVAVGPIDDRSGWLLRNALIDRLGGGAMPDGARYRLDVEIDDDITRFGIRGDAAATRERRTLRARYQLVDMQTGETVLDSTAGSDAGIDITSSEYATVAAEQTAAERLSKEVADDIVNRLGLYFTRSADR</sequence>